<accession>A0ABU7RZ13</accession>
<dbReference type="Gene3D" id="2.130.10.10">
    <property type="entry name" value="YVTN repeat-like/Quinoprotein amine dehydrogenase"/>
    <property type="match status" value="2"/>
</dbReference>
<organism evidence="4 5">
    <name type="scientific">Plantactinospora sonchi</name>
    <dbReference type="NCBI Taxonomy" id="1544735"/>
    <lineage>
        <taxon>Bacteria</taxon>
        <taxon>Bacillati</taxon>
        <taxon>Actinomycetota</taxon>
        <taxon>Actinomycetes</taxon>
        <taxon>Micromonosporales</taxon>
        <taxon>Micromonosporaceae</taxon>
        <taxon>Plantactinospora</taxon>
    </lineage>
</organism>
<protein>
    <submittedName>
        <fullName evidence="4">PQQ-binding-like beta-propeller repeat protein</fullName>
    </submittedName>
</protein>
<evidence type="ECO:0000256" key="2">
    <source>
        <dbReference type="SAM" id="Phobius"/>
    </source>
</evidence>
<evidence type="ECO:0000259" key="3">
    <source>
        <dbReference type="Pfam" id="PF13360"/>
    </source>
</evidence>
<evidence type="ECO:0000313" key="5">
    <source>
        <dbReference type="Proteomes" id="UP001332243"/>
    </source>
</evidence>
<comment type="caution">
    <text evidence="4">The sequence shown here is derived from an EMBL/GenBank/DDBJ whole genome shotgun (WGS) entry which is preliminary data.</text>
</comment>
<name>A0ABU7RZ13_9ACTN</name>
<proteinExistence type="predicted"/>
<feature type="domain" description="Pyrrolo-quinoline quinone repeat" evidence="3">
    <location>
        <begin position="185"/>
        <end position="326"/>
    </location>
</feature>
<dbReference type="Proteomes" id="UP001332243">
    <property type="component" value="Unassembled WGS sequence"/>
</dbReference>
<sequence length="398" mass="42285">MESRTIAVIELGDDRGLPDDDSPPSPGSRRTAARWRAGLLLVLLLLLCVTAASPPRGALLPGGTVDVPAGSTFFVAGDLLLVSVGGNGPDGGSPNLTAYELPTGARRWTVPADPAGRHFADLVGDVLLIAEVGAVGRGPVTTARSVRTGELRWRRPGRVLRMPDSTIGLGVWEVRSLSGAGRRVEGAVEAVDLVTGRVRWRLPLSSTAVVQPVSGDPPRVLVVHDNVTAELYDLDTGRLVGVGRLPPADYAQNNPRVIGERLVLRHPHRGGFAVTGYDLPGFTTRWSRPGGRATEAIRDCGGLACLDGESQVIALDPETGAERWTRARPIGWHSIVWSPDVMIRPDAYEGRTLLAVADGEALRIIGTLPTDVVDCRAGATALACRTAPNQLGLWRLRT</sequence>
<keyword evidence="5" id="KW-1185">Reference proteome</keyword>
<evidence type="ECO:0000313" key="4">
    <source>
        <dbReference type="EMBL" id="MEE6261754.1"/>
    </source>
</evidence>
<dbReference type="EMBL" id="JAZGQK010000023">
    <property type="protein sequence ID" value="MEE6261754.1"/>
    <property type="molecule type" value="Genomic_DNA"/>
</dbReference>
<dbReference type="SUPFAM" id="SSF50998">
    <property type="entry name" value="Quinoprotein alcohol dehydrogenase-like"/>
    <property type="match status" value="1"/>
</dbReference>
<keyword evidence="2" id="KW-0812">Transmembrane</keyword>
<dbReference type="InterPro" id="IPR015943">
    <property type="entry name" value="WD40/YVTN_repeat-like_dom_sf"/>
</dbReference>
<gene>
    <name evidence="4" type="ORF">V1633_25030</name>
</gene>
<dbReference type="InterPro" id="IPR011047">
    <property type="entry name" value="Quinoprotein_ADH-like_sf"/>
</dbReference>
<keyword evidence="2" id="KW-1133">Transmembrane helix</keyword>
<dbReference type="Pfam" id="PF13360">
    <property type="entry name" value="PQQ_2"/>
    <property type="match status" value="1"/>
</dbReference>
<dbReference type="InterPro" id="IPR002372">
    <property type="entry name" value="PQQ_rpt_dom"/>
</dbReference>
<feature type="transmembrane region" description="Helical" evidence="2">
    <location>
        <begin position="35"/>
        <end position="52"/>
    </location>
</feature>
<evidence type="ECO:0000256" key="1">
    <source>
        <dbReference type="SAM" id="MobiDB-lite"/>
    </source>
</evidence>
<keyword evidence="2" id="KW-0472">Membrane</keyword>
<feature type="region of interest" description="Disordered" evidence="1">
    <location>
        <begin position="11"/>
        <end position="30"/>
    </location>
</feature>
<reference evidence="4 5" key="1">
    <citation type="submission" date="2024-01" db="EMBL/GenBank/DDBJ databases">
        <title>Genome insights into Plantactinospora sonchi sp. nov.</title>
        <authorList>
            <person name="Wang L."/>
        </authorList>
    </citation>
    <scope>NUCLEOTIDE SEQUENCE [LARGE SCALE GENOMIC DNA]</scope>
    <source>
        <strain evidence="4 5">NEAU-QY2</strain>
    </source>
</reference>
<dbReference type="RefSeq" id="WP_331216842.1">
    <property type="nucleotide sequence ID" value="NZ_JAZGQK010000023.1"/>
</dbReference>